<dbReference type="RefSeq" id="WP_163052422.1">
    <property type="nucleotide sequence ID" value="NZ_AP019695.1"/>
</dbReference>
<accession>A0A6N4TLR8</accession>
<sequence>MKRKILITMTIALALVLGGGFYLLKKMTTPQNQIKETFNIQLEDTKLLYDIDTKEGFHNDGVSYEIYQVKNTNAEFLKEITKTKDEAMEKTVNELLKHMGISKENSIDWDKEYTWQQVELNKGFDILYLILFKDSNTVYAITNNK</sequence>
<dbReference type="KEGG" id="aarg:Aargi30884_26610"/>
<protein>
    <submittedName>
        <fullName evidence="1">Uncharacterized protein</fullName>
    </submittedName>
</protein>
<gene>
    <name evidence="1" type="ORF">Aargi30884_26610</name>
</gene>
<dbReference type="EMBL" id="AP019695">
    <property type="protein sequence ID" value="BBK23758.1"/>
    <property type="molecule type" value="Genomic_DNA"/>
</dbReference>
<proteinExistence type="predicted"/>
<dbReference type="Proteomes" id="UP000464754">
    <property type="component" value="Chromosome"/>
</dbReference>
<keyword evidence="2" id="KW-1185">Reference proteome</keyword>
<evidence type="ECO:0000313" key="2">
    <source>
        <dbReference type="Proteomes" id="UP000464754"/>
    </source>
</evidence>
<dbReference type="AlphaFoldDB" id="A0A6N4TLR8"/>
<name>A0A6N4TLR8_9FIRM</name>
<reference evidence="2" key="1">
    <citation type="submission" date="2019-05" db="EMBL/GenBank/DDBJ databases">
        <title>Complete genome sequencing of Absiella argi strain JCM 30884.</title>
        <authorList>
            <person name="Sakamoto M."/>
            <person name="Murakami T."/>
            <person name="Mori H."/>
        </authorList>
    </citation>
    <scope>NUCLEOTIDE SEQUENCE [LARGE SCALE GENOMIC DNA]</scope>
    <source>
        <strain evidence="2">JCM 30884</strain>
    </source>
</reference>
<organism evidence="1 2">
    <name type="scientific">Amedibacterium intestinale</name>
    <dbReference type="NCBI Taxonomy" id="2583452"/>
    <lineage>
        <taxon>Bacteria</taxon>
        <taxon>Bacillati</taxon>
        <taxon>Bacillota</taxon>
        <taxon>Erysipelotrichia</taxon>
        <taxon>Erysipelotrichales</taxon>
        <taxon>Erysipelotrichaceae</taxon>
        <taxon>Amedibacterium</taxon>
    </lineage>
</organism>
<evidence type="ECO:0000313" key="1">
    <source>
        <dbReference type="EMBL" id="BBK23758.1"/>
    </source>
</evidence>